<dbReference type="SUPFAM" id="SSF53901">
    <property type="entry name" value="Thiolase-like"/>
    <property type="match status" value="1"/>
</dbReference>
<dbReference type="GO" id="GO:0005737">
    <property type="term" value="C:cytoplasm"/>
    <property type="evidence" value="ECO:0007669"/>
    <property type="project" value="TreeGrafter"/>
</dbReference>
<dbReference type="AlphaFoldDB" id="A0A6B3C4I6"/>
<dbReference type="InterPro" id="IPR020841">
    <property type="entry name" value="PKS_Beta-ketoAc_synthase_dom"/>
</dbReference>
<name>A0A6B3C4I6_9ACTN</name>
<keyword evidence="2" id="KW-0597">Phosphoprotein</keyword>
<evidence type="ECO:0000259" key="7">
    <source>
        <dbReference type="PROSITE" id="PS52004"/>
    </source>
</evidence>
<evidence type="ECO:0000256" key="4">
    <source>
        <dbReference type="ARBA" id="ARBA00023315"/>
    </source>
</evidence>
<dbReference type="SMART" id="SM00825">
    <property type="entry name" value="PKS_KS"/>
    <property type="match status" value="1"/>
</dbReference>
<evidence type="ECO:0000256" key="1">
    <source>
        <dbReference type="ARBA" id="ARBA00022450"/>
    </source>
</evidence>
<dbReference type="PROSITE" id="PS52004">
    <property type="entry name" value="KS3_2"/>
    <property type="match status" value="1"/>
</dbReference>
<evidence type="ECO:0000256" key="5">
    <source>
        <dbReference type="RuleBase" id="RU003694"/>
    </source>
</evidence>
<keyword evidence="4" id="KW-0012">Acyltransferase</keyword>
<feature type="domain" description="Ketosynthase family 3 (KS3)" evidence="7">
    <location>
        <begin position="24"/>
        <end position="447"/>
    </location>
</feature>
<dbReference type="InterPro" id="IPR050091">
    <property type="entry name" value="PKS_NRPS_Biosynth_Enz"/>
</dbReference>
<evidence type="ECO:0000256" key="6">
    <source>
        <dbReference type="SAM" id="MobiDB-lite"/>
    </source>
</evidence>
<comment type="similarity">
    <text evidence="5">Belongs to the thiolase-like superfamily. Beta-ketoacyl-ACP synthases family.</text>
</comment>
<dbReference type="Pfam" id="PF00109">
    <property type="entry name" value="ketoacyl-synt"/>
    <property type="match status" value="1"/>
</dbReference>
<feature type="compositionally biased region" description="Polar residues" evidence="6">
    <location>
        <begin position="621"/>
        <end position="632"/>
    </location>
</feature>
<dbReference type="InterPro" id="IPR018201">
    <property type="entry name" value="Ketoacyl_synth_AS"/>
</dbReference>
<dbReference type="InterPro" id="IPR014031">
    <property type="entry name" value="Ketoacyl_synth_C"/>
</dbReference>
<dbReference type="InterPro" id="IPR016039">
    <property type="entry name" value="Thiolase-like"/>
</dbReference>
<evidence type="ECO:0000256" key="3">
    <source>
        <dbReference type="ARBA" id="ARBA00022679"/>
    </source>
</evidence>
<proteinExistence type="inferred from homology"/>
<dbReference type="Gene3D" id="3.40.47.10">
    <property type="match status" value="1"/>
</dbReference>
<reference evidence="8" key="1">
    <citation type="submission" date="2020-01" db="EMBL/GenBank/DDBJ databases">
        <title>Insect and environment-associated Actinomycetes.</title>
        <authorList>
            <person name="Currrie C."/>
            <person name="Chevrette M."/>
            <person name="Carlson C."/>
            <person name="Stubbendieck R."/>
            <person name="Wendt-Pienkowski E."/>
        </authorList>
    </citation>
    <scope>NUCLEOTIDE SEQUENCE</scope>
    <source>
        <strain evidence="8">SID12501</strain>
    </source>
</reference>
<dbReference type="Pfam" id="PF02801">
    <property type="entry name" value="Ketoacyl-synt_C"/>
    <property type="match status" value="1"/>
</dbReference>
<dbReference type="PROSITE" id="PS00606">
    <property type="entry name" value="KS3_1"/>
    <property type="match status" value="1"/>
</dbReference>
<keyword evidence="3 5" id="KW-0808">Transferase</keyword>
<evidence type="ECO:0000313" key="8">
    <source>
        <dbReference type="EMBL" id="NEC91737.1"/>
    </source>
</evidence>
<dbReference type="GO" id="GO:0005886">
    <property type="term" value="C:plasma membrane"/>
    <property type="evidence" value="ECO:0007669"/>
    <property type="project" value="TreeGrafter"/>
</dbReference>
<evidence type="ECO:0000256" key="2">
    <source>
        <dbReference type="ARBA" id="ARBA00022553"/>
    </source>
</evidence>
<dbReference type="Pfam" id="PF16197">
    <property type="entry name" value="KAsynt_C_assoc"/>
    <property type="match status" value="1"/>
</dbReference>
<dbReference type="InterPro" id="IPR032821">
    <property type="entry name" value="PKS_assoc"/>
</dbReference>
<protein>
    <submittedName>
        <fullName evidence="8">Polyketide synthase</fullName>
    </submittedName>
</protein>
<feature type="region of interest" description="Disordered" evidence="6">
    <location>
        <begin position="613"/>
        <end position="632"/>
    </location>
</feature>
<sequence>MMTSTRSLQTCAEAGELLPAHTDTEAVAIIGMSGRFPGAPDIDAFWNNLREGTCSLSDFTERDLLADGVAPEELRNPLYVPAKGHLDGADRFEPGLFGFNQAEAAVLDPQHRLLLETAWSALEDAGYAPRGGNRRAGVYVGGSPTEHELAALSDPAHASVLGTAQVRFLTGREFLASWVSYRLGLTGPSMTVQTACSTSLTALHLAAQALLLGECDTALAGGVSLVSARKHGYLHHKGGTLSADGRCRPFDADADGTVPGNGVGIVVLRRLEDALADGDPVRAVLRGSAVTNDGAAKTGFTAPSPDQQTATILEAWGAAGLDPATAGYIEMHGTGTERSDRAELAAAAAAFADAQRCGIGSVKSSIGHLDAAAGVASLIKTVLMLQNGDLTATVNVRRPQPELLDGSLPFRLIERTEPWVSATGTPRRAGVTSLGIGGTNVHVVLEEAPIRLTTVDAPRVEVLPLSAGTAAQLRTMANSLAETLHRPDAPPLAAVGHTLRTGRSPFPVRGCVVASRTENAASALGELAAGTVITTDTGADELAALSQAWVRGNDVTWPAPLDEETPRVHLPTYPFAGKSHGALRPGTPGRAPAAAAAADGVEARVTEPLCTTLGAEPADTLETSASPPGTAQ</sequence>
<accession>A0A6B3C4I6</accession>
<dbReference type="PANTHER" id="PTHR43775:SF37">
    <property type="entry name" value="SI:DKEY-61P9.11"/>
    <property type="match status" value="1"/>
</dbReference>
<dbReference type="Gene3D" id="1.10.1240.100">
    <property type="match status" value="1"/>
</dbReference>
<dbReference type="GO" id="GO:0004312">
    <property type="term" value="F:fatty acid synthase activity"/>
    <property type="evidence" value="ECO:0007669"/>
    <property type="project" value="TreeGrafter"/>
</dbReference>
<dbReference type="PANTHER" id="PTHR43775">
    <property type="entry name" value="FATTY ACID SYNTHASE"/>
    <property type="match status" value="1"/>
</dbReference>
<dbReference type="GO" id="GO:0004315">
    <property type="term" value="F:3-oxoacyl-[acyl-carrier-protein] synthase activity"/>
    <property type="evidence" value="ECO:0007669"/>
    <property type="project" value="InterPro"/>
</dbReference>
<dbReference type="GO" id="GO:0006633">
    <property type="term" value="P:fatty acid biosynthetic process"/>
    <property type="evidence" value="ECO:0007669"/>
    <property type="project" value="InterPro"/>
</dbReference>
<comment type="caution">
    <text evidence="8">The sequence shown here is derived from an EMBL/GenBank/DDBJ whole genome shotgun (WGS) entry which is preliminary data.</text>
</comment>
<dbReference type="CDD" id="cd00833">
    <property type="entry name" value="PKS"/>
    <property type="match status" value="1"/>
</dbReference>
<gene>
    <name evidence="8" type="ORF">G3I71_39455</name>
</gene>
<organism evidence="8">
    <name type="scientific">Streptomyces sp. SID12501</name>
    <dbReference type="NCBI Taxonomy" id="2706042"/>
    <lineage>
        <taxon>Bacteria</taxon>
        <taxon>Bacillati</taxon>
        <taxon>Actinomycetota</taxon>
        <taxon>Actinomycetes</taxon>
        <taxon>Kitasatosporales</taxon>
        <taxon>Streptomycetaceae</taxon>
        <taxon>Streptomyces</taxon>
    </lineage>
</organism>
<dbReference type="InterPro" id="IPR014030">
    <property type="entry name" value="Ketoacyl_synth_N"/>
</dbReference>
<keyword evidence="1" id="KW-0596">Phosphopantetheine</keyword>
<dbReference type="EMBL" id="JAAGLU010000047">
    <property type="protein sequence ID" value="NEC91737.1"/>
    <property type="molecule type" value="Genomic_DNA"/>
</dbReference>
<dbReference type="GO" id="GO:0071770">
    <property type="term" value="P:DIM/DIP cell wall layer assembly"/>
    <property type="evidence" value="ECO:0007669"/>
    <property type="project" value="TreeGrafter"/>
</dbReference>
<dbReference type="RefSeq" id="WP_164322746.1">
    <property type="nucleotide sequence ID" value="NZ_JAAGLU010000047.1"/>
</dbReference>